<evidence type="ECO:0000256" key="9">
    <source>
        <dbReference type="PROSITE-ProRule" id="PRU00282"/>
    </source>
</evidence>
<dbReference type="InterPro" id="IPR023395">
    <property type="entry name" value="MCP_dom_sf"/>
</dbReference>
<dbReference type="InterPro" id="IPR002067">
    <property type="entry name" value="MCP"/>
</dbReference>
<accession>A0A1X0NTK9</accession>
<dbReference type="PANTHER" id="PTHR45829:SF4">
    <property type="entry name" value="MITOCHONDRIAL CARRIER PROTEIN RIM2"/>
    <property type="match status" value="1"/>
</dbReference>
<feature type="repeat" description="Solcar" evidence="9">
    <location>
        <begin position="205"/>
        <end position="294"/>
    </location>
</feature>
<dbReference type="SUPFAM" id="SSF103506">
    <property type="entry name" value="Mitochondrial carrier"/>
    <property type="match status" value="1"/>
</dbReference>
<organism evidence="11 12">
    <name type="scientific">Trypanosoma theileri</name>
    <dbReference type="NCBI Taxonomy" id="67003"/>
    <lineage>
        <taxon>Eukaryota</taxon>
        <taxon>Discoba</taxon>
        <taxon>Euglenozoa</taxon>
        <taxon>Kinetoplastea</taxon>
        <taxon>Metakinetoplastina</taxon>
        <taxon>Trypanosomatida</taxon>
        <taxon>Trypanosomatidae</taxon>
        <taxon>Trypanosoma</taxon>
    </lineage>
</organism>
<gene>
    <name evidence="11" type="ORF">TM35_000181140</name>
</gene>
<evidence type="ECO:0000256" key="2">
    <source>
        <dbReference type="ARBA" id="ARBA00022448"/>
    </source>
</evidence>
<keyword evidence="12" id="KW-1185">Reference proteome</keyword>
<dbReference type="STRING" id="67003.A0A1X0NTK9"/>
<proteinExistence type="inferred from homology"/>
<sequence length="331" mass="36472">MTTTYGGPPGRRDLDYAVSFLGGCFAGTCSTLVTNPLDTIRVRLSASRTATGKAHKSLFYTVRDLFGDGFKHAFSRGLGANLMASLPSNGIYLPTYRLLQRELSYVGVDERVRPALSAFGAVSATNLTLAPLFLVRTRVQVEDKLTIRQVFKDVIRRDGFIGFYRGTLTNILGRFVEEGLFWSIYELLKRITNEGTFTGGNTFVMASVAMLSLTMVSKLAATSIAYPYNVVMTHLRTVNRFTGKYEHTQVLPTVRHIYRADGLLGFYKGLSPQLLRSVISKATQIYAFEVFMYAYYCFSNNSAKVVSSPSSSSPPPPVIVSTAATTVSEVE</sequence>
<comment type="caution">
    <text evidence="11">The sequence shown here is derived from an EMBL/GenBank/DDBJ whole genome shotgun (WGS) entry which is preliminary data.</text>
</comment>
<keyword evidence="7" id="KW-0496">Mitochondrion</keyword>
<dbReference type="AlphaFoldDB" id="A0A1X0NTK9"/>
<dbReference type="Proteomes" id="UP000192257">
    <property type="component" value="Unassembled WGS sequence"/>
</dbReference>
<evidence type="ECO:0000256" key="5">
    <source>
        <dbReference type="ARBA" id="ARBA00022792"/>
    </source>
</evidence>
<reference evidence="11 12" key="1">
    <citation type="submission" date="2017-03" db="EMBL/GenBank/DDBJ databases">
        <title>An alternative strategy for trypanosome survival in the mammalian bloodstream revealed through genome and transcriptome analysis of the ubiquitous bovine parasite Trypanosoma (Megatrypanum) theileri.</title>
        <authorList>
            <person name="Kelly S."/>
            <person name="Ivens A."/>
            <person name="Mott A."/>
            <person name="O'Neill E."/>
            <person name="Emms D."/>
            <person name="Macleod O."/>
            <person name="Voorheis P."/>
            <person name="Matthews J."/>
            <person name="Matthews K."/>
            <person name="Carrington M."/>
        </authorList>
    </citation>
    <scope>NUCLEOTIDE SEQUENCE [LARGE SCALE GENOMIC DNA]</scope>
    <source>
        <strain evidence="11">Edinburgh</strain>
    </source>
</reference>
<evidence type="ECO:0000256" key="1">
    <source>
        <dbReference type="ARBA" id="ARBA00004448"/>
    </source>
</evidence>
<dbReference type="PANTHER" id="PTHR45829">
    <property type="entry name" value="MITOCHONDRIAL CARRIER PROTEIN RIM2"/>
    <property type="match status" value="1"/>
</dbReference>
<dbReference type="GeneID" id="39986207"/>
<protein>
    <submittedName>
        <fullName evidence="11">Putative mitochondrial carrier protein</fullName>
    </submittedName>
</protein>
<dbReference type="RefSeq" id="XP_028882123.1">
    <property type="nucleotide sequence ID" value="XM_029026427.1"/>
</dbReference>
<evidence type="ECO:0000256" key="4">
    <source>
        <dbReference type="ARBA" id="ARBA00022737"/>
    </source>
</evidence>
<dbReference type="InterPro" id="IPR049562">
    <property type="entry name" value="SLC25A33/36-like"/>
</dbReference>
<comment type="similarity">
    <text evidence="10">Belongs to the mitochondrial carrier (TC 2.A.29) family.</text>
</comment>
<dbReference type="OrthoDB" id="269120at2759"/>
<evidence type="ECO:0000256" key="7">
    <source>
        <dbReference type="ARBA" id="ARBA00023128"/>
    </source>
</evidence>
<dbReference type="GO" id="GO:0015218">
    <property type="term" value="F:pyrimidine nucleotide transmembrane transporter activity"/>
    <property type="evidence" value="ECO:0007669"/>
    <property type="project" value="InterPro"/>
</dbReference>
<dbReference type="InterPro" id="IPR018108">
    <property type="entry name" value="MCP_transmembrane"/>
</dbReference>
<keyword evidence="3 9" id="KW-0812">Transmembrane</keyword>
<evidence type="ECO:0000313" key="12">
    <source>
        <dbReference type="Proteomes" id="UP000192257"/>
    </source>
</evidence>
<dbReference type="VEuPathDB" id="TriTrypDB:TM35_000181140"/>
<evidence type="ECO:0000256" key="10">
    <source>
        <dbReference type="RuleBase" id="RU000488"/>
    </source>
</evidence>
<name>A0A1X0NTK9_9TRYP</name>
<evidence type="ECO:0000313" key="11">
    <source>
        <dbReference type="EMBL" id="ORC88057.1"/>
    </source>
</evidence>
<keyword evidence="5" id="KW-0999">Mitochondrion inner membrane</keyword>
<dbReference type="Pfam" id="PF00153">
    <property type="entry name" value="Mito_carr"/>
    <property type="match status" value="3"/>
</dbReference>
<dbReference type="GO" id="GO:1990519">
    <property type="term" value="P:pyrimidine nucleotide import into mitochondrion"/>
    <property type="evidence" value="ECO:0007669"/>
    <property type="project" value="TreeGrafter"/>
</dbReference>
<evidence type="ECO:0000256" key="3">
    <source>
        <dbReference type="ARBA" id="ARBA00022692"/>
    </source>
</evidence>
<keyword evidence="8 9" id="KW-0472">Membrane</keyword>
<evidence type="ECO:0000256" key="8">
    <source>
        <dbReference type="ARBA" id="ARBA00023136"/>
    </source>
</evidence>
<feature type="repeat" description="Solcar" evidence="9">
    <location>
        <begin position="14"/>
        <end position="102"/>
    </location>
</feature>
<comment type="subcellular location">
    <subcellularLocation>
        <location evidence="1">Mitochondrion inner membrane</location>
        <topology evidence="1">Multi-pass membrane protein</topology>
    </subcellularLocation>
</comment>
<dbReference type="EMBL" id="NBCO01000018">
    <property type="protein sequence ID" value="ORC88057.1"/>
    <property type="molecule type" value="Genomic_DNA"/>
</dbReference>
<dbReference type="PROSITE" id="PS50920">
    <property type="entry name" value="SOLCAR"/>
    <property type="match status" value="3"/>
</dbReference>
<dbReference type="PRINTS" id="PR00926">
    <property type="entry name" value="MITOCARRIER"/>
</dbReference>
<keyword evidence="4" id="KW-0677">Repeat</keyword>
<keyword evidence="6" id="KW-1133">Transmembrane helix</keyword>
<dbReference type="Gene3D" id="1.50.40.10">
    <property type="entry name" value="Mitochondrial carrier domain"/>
    <property type="match status" value="2"/>
</dbReference>
<feature type="repeat" description="Solcar" evidence="9">
    <location>
        <begin position="112"/>
        <end position="191"/>
    </location>
</feature>
<evidence type="ECO:0000256" key="6">
    <source>
        <dbReference type="ARBA" id="ARBA00022989"/>
    </source>
</evidence>
<keyword evidence="2 10" id="KW-0813">Transport</keyword>
<dbReference type="GO" id="GO:0005743">
    <property type="term" value="C:mitochondrial inner membrane"/>
    <property type="evidence" value="ECO:0007669"/>
    <property type="project" value="UniProtKB-SubCell"/>
</dbReference>